<dbReference type="InterPro" id="IPR013342">
    <property type="entry name" value="Mandelate_racemase_C"/>
</dbReference>
<dbReference type="SUPFAM" id="SSF54826">
    <property type="entry name" value="Enolase N-terminal domain-like"/>
    <property type="match status" value="1"/>
</dbReference>
<dbReference type="RefSeq" id="WP_204749440.1">
    <property type="nucleotide sequence ID" value="NZ_CP069189.1"/>
</dbReference>
<dbReference type="InterPro" id="IPR034593">
    <property type="entry name" value="DgoD-like"/>
</dbReference>
<protein>
    <submittedName>
        <fullName evidence="5">Galactonate dehydratase</fullName>
        <ecNumber evidence="5">4.2.1.6</ecNumber>
    </submittedName>
</protein>
<dbReference type="Pfam" id="PF13378">
    <property type="entry name" value="MR_MLE_C"/>
    <property type="match status" value="1"/>
</dbReference>
<name>A0A8T8E6A2_9EURY</name>
<dbReference type="InterPro" id="IPR029065">
    <property type="entry name" value="Enolase_C-like"/>
</dbReference>
<dbReference type="SMART" id="SM00922">
    <property type="entry name" value="MR_MLE"/>
    <property type="match status" value="1"/>
</dbReference>
<dbReference type="OrthoDB" id="42605at2157"/>
<reference evidence="5 6" key="1">
    <citation type="submission" date="2021-01" db="EMBL/GenBank/DDBJ databases">
        <title>Genome Sequence and Methylation Pattern of Haloterrigena salifodinae BOL5-1, An Extremely Halophilic Archaeon from a Bolivian Salt Mine.</title>
        <authorList>
            <person name="DasSarma P."/>
            <person name="Anton B.P."/>
            <person name="DasSarma S.L."/>
            <person name="von Ehrenheim H.A.L."/>
            <person name="Martinez F.L."/>
            <person name="Guzman D."/>
            <person name="Roberts R.J."/>
            <person name="DasSarma S."/>
        </authorList>
    </citation>
    <scope>NUCLEOTIDE SEQUENCE [LARGE SCALE GENOMIC DNA]</scope>
    <source>
        <strain evidence="5 6">BOL5-1</strain>
        <plasmid evidence="5 6">pHTS138</plasmid>
    </source>
</reference>
<dbReference type="Gene3D" id="3.20.20.120">
    <property type="entry name" value="Enolase-like C-terminal domain"/>
    <property type="match status" value="1"/>
</dbReference>
<keyword evidence="3 5" id="KW-0456">Lyase</keyword>
<evidence type="ECO:0000313" key="5">
    <source>
        <dbReference type="EMBL" id="QRV17405.1"/>
    </source>
</evidence>
<dbReference type="GO" id="GO:0008869">
    <property type="term" value="F:galactonate dehydratase activity"/>
    <property type="evidence" value="ECO:0007669"/>
    <property type="project" value="UniProtKB-EC"/>
</dbReference>
<evidence type="ECO:0000313" key="6">
    <source>
        <dbReference type="Proteomes" id="UP000637819"/>
    </source>
</evidence>
<evidence type="ECO:0000256" key="1">
    <source>
        <dbReference type="ARBA" id="ARBA00022723"/>
    </source>
</evidence>
<feature type="domain" description="Mandelate racemase/muconate lactonizing enzyme C-terminal" evidence="4">
    <location>
        <begin position="126"/>
        <end position="231"/>
    </location>
</feature>
<dbReference type="GO" id="GO:0034194">
    <property type="term" value="P:D-galactonate catabolic process"/>
    <property type="evidence" value="ECO:0007669"/>
    <property type="project" value="InterPro"/>
</dbReference>
<dbReference type="SUPFAM" id="SSF51604">
    <property type="entry name" value="Enolase C-terminal domain-like"/>
    <property type="match status" value="1"/>
</dbReference>
<evidence type="ECO:0000256" key="3">
    <source>
        <dbReference type="ARBA" id="ARBA00023239"/>
    </source>
</evidence>
<geneLocation type="plasmid" evidence="5 6">
    <name>pHTS138</name>
</geneLocation>
<sequence>MHVSDYELFEVPPRWLFLKITTSDGTVGWGEPVVEGRAKTVRTAVEELMDNYLLGKDPQRIEDHWQTMYRGGFYRGGPVLMSAIAGIDQALWDIKGKHYGAPVHDLLGGAARNRIRIYQWIGGDDPADVAEQAREKVDAGFTALKMNGTGKLERIDSPAAVSAAADRMQEVREEVGDAVDVGVDFHGRVSKPMAKRLVEALKPHDPFFVEEPVLPEHLDDLGEIAQHTTISIATGERLFSRFDFKQLFEDGHVDLIQPDLSHAGGITEVKKIASMAEAYDVAMAPHCPLGPVALASCVQVDACSPNALIQEQSLDIHYNETSDVLDYLSDPSVFDYEDGFTEIPDGPGLGVEVDEAHVREQAEKDVDWHNPVWRHDDGSVGEW</sequence>
<dbReference type="PANTHER" id="PTHR48080">
    <property type="entry name" value="D-GALACTONATE DEHYDRATASE-RELATED"/>
    <property type="match status" value="1"/>
</dbReference>
<dbReference type="InterPro" id="IPR023592">
    <property type="entry name" value="Galactonate_deHydtase"/>
</dbReference>
<dbReference type="Pfam" id="PF02746">
    <property type="entry name" value="MR_MLE_N"/>
    <property type="match status" value="1"/>
</dbReference>
<dbReference type="Proteomes" id="UP000637819">
    <property type="component" value="Plasmid pHTS138"/>
</dbReference>
<dbReference type="InterPro" id="IPR013341">
    <property type="entry name" value="Mandelate_racemase_N_dom"/>
</dbReference>
<dbReference type="PROSITE" id="PS00909">
    <property type="entry name" value="MR_MLE_2"/>
    <property type="match status" value="1"/>
</dbReference>
<dbReference type="InterPro" id="IPR018110">
    <property type="entry name" value="Mandel_Rmase/mucon_lact_enz_CS"/>
</dbReference>
<dbReference type="InterPro" id="IPR029017">
    <property type="entry name" value="Enolase-like_N"/>
</dbReference>
<evidence type="ECO:0000259" key="4">
    <source>
        <dbReference type="SMART" id="SM00922"/>
    </source>
</evidence>
<dbReference type="SFLD" id="SFLDS00001">
    <property type="entry name" value="Enolase"/>
    <property type="match status" value="1"/>
</dbReference>
<dbReference type="SFLD" id="SFLDG00179">
    <property type="entry name" value="mandelate_racemase"/>
    <property type="match status" value="1"/>
</dbReference>
<organism evidence="5 6">
    <name type="scientific">Haloterrigena salifodinae</name>
    <dbReference type="NCBI Taxonomy" id="2675099"/>
    <lineage>
        <taxon>Archaea</taxon>
        <taxon>Methanobacteriati</taxon>
        <taxon>Methanobacteriota</taxon>
        <taxon>Stenosarchaea group</taxon>
        <taxon>Halobacteria</taxon>
        <taxon>Halobacteriales</taxon>
        <taxon>Natrialbaceae</taxon>
        <taxon>Haloterrigena</taxon>
    </lineage>
</organism>
<keyword evidence="1" id="KW-0479">Metal-binding</keyword>
<dbReference type="PANTHER" id="PTHR48080:SF2">
    <property type="entry name" value="D-GALACTONATE DEHYDRATASE"/>
    <property type="match status" value="1"/>
</dbReference>
<dbReference type="AlphaFoldDB" id="A0A8T8E6A2"/>
<dbReference type="SFLD" id="SFLDF00003">
    <property type="entry name" value="D-galactonate_dehydratase"/>
    <property type="match status" value="1"/>
</dbReference>
<dbReference type="NCBIfam" id="NF010624">
    <property type="entry name" value="PRK14017.1"/>
    <property type="match status" value="1"/>
</dbReference>
<dbReference type="InterPro" id="IPR036849">
    <property type="entry name" value="Enolase-like_C_sf"/>
</dbReference>
<keyword evidence="2" id="KW-0460">Magnesium</keyword>
<dbReference type="Gene3D" id="3.30.390.10">
    <property type="entry name" value="Enolase-like, N-terminal domain"/>
    <property type="match status" value="1"/>
</dbReference>
<proteinExistence type="predicted"/>
<dbReference type="GO" id="GO:0046872">
    <property type="term" value="F:metal ion binding"/>
    <property type="evidence" value="ECO:0007669"/>
    <property type="project" value="UniProtKB-KW"/>
</dbReference>
<keyword evidence="5" id="KW-0614">Plasmid</keyword>
<dbReference type="PROSITE" id="PS00908">
    <property type="entry name" value="MR_MLE_1"/>
    <property type="match status" value="1"/>
</dbReference>
<dbReference type="KEGG" id="hsal:JMJ58_21395"/>
<dbReference type="GeneID" id="62877737"/>
<dbReference type="GO" id="GO:0009063">
    <property type="term" value="P:amino acid catabolic process"/>
    <property type="evidence" value="ECO:0007669"/>
    <property type="project" value="InterPro"/>
</dbReference>
<dbReference type="EC" id="4.2.1.6" evidence="5"/>
<evidence type="ECO:0000256" key="2">
    <source>
        <dbReference type="ARBA" id="ARBA00022842"/>
    </source>
</evidence>
<accession>A0A8T8E6A2</accession>
<dbReference type="CDD" id="cd03325">
    <property type="entry name" value="D-galactonate_dehydratase"/>
    <property type="match status" value="1"/>
</dbReference>
<gene>
    <name evidence="5" type="primary">dgoD</name>
    <name evidence="5" type="ORF">JMJ58_21395</name>
</gene>
<dbReference type="EMBL" id="CP069189">
    <property type="protein sequence ID" value="QRV17405.1"/>
    <property type="molecule type" value="Genomic_DNA"/>
</dbReference>
<keyword evidence="6" id="KW-1185">Reference proteome</keyword>